<proteinExistence type="predicted"/>
<dbReference type="EMBL" id="VICD02000008">
    <property type="protein sequence ID" value="KAB8198577.1"/>
    <property type="molecule type" value="Genomic_DNA"/>
</dbReference>
<name>A0A508BAD1_9GAMM</name>
<sequence length="180" mass="19904">MKQGVSSQGEAMSWLLLSDCRATPERLLLRFVPECFEPDSVGPVVEVTVDHPEGSAAAGEALDRFREDVVISIDATSRELRLLGELDDEETVLSGTSVSVRNVAYSADELMSIARCFHEQLGQASRDKHRLSTRLGNVEHFICELMERAARRSELSTKAHPLAEARADVLGRVLVKLRES</sequence>
<comment type="caution">
    <text evidence="1">The sequence shown here is derived from an EMBL/GenBank/DDBJ whole genome shotgun (WGS) entry which is preliminary data.</text>
</comment>
<evidence type="ECO:0000313" key="2">
    <source>
        <dbReference type="Proteomes" id="UP000320431"/>
    </source>
</evidence>
<gene>
    <name evidence="1" type="ORF">FKV24_001390</name>
</gene>
<accession>A0A508BAD1</accession>
<evidence type="ECO:0000313" key="1">
    <source>
        <dbReference type="EMBL" id="KAB8198577.1"/>
    </source>
</evidence>
<dbReference type="Proteomes" id="UP000320431">
    <property type="component" value="Unassembled WGS sequence"/>
</dbReference>
<organism evidence="1 2">
    <name type="scientific">Marilutibacter maris</name>
    <dbReference type="NCBI Taxonomy" id="1605891"/>
    <lineage>
        <taxon>Bacteria</taxon>
        <taxon>Pseudomonadati</taxon>
        <taxon>Pseudomonadota</taxon>
        <taxon>Gammaproteobacteria</taxon>
        <taxon>Lysobacterales</taxon>
        <taxon>Lysobacteraceae</taxon>
        <taxon>Marilutibacter</taxon>
    </lineage>
</organism>
<dbReference type="AlphaFoldDB" id="A0A508BAD1"/>
<dbReference type="RefSeq" id="WP_141480933.1">
    <property type="nucleotide sequence ID" value="NZ_VICD02000008.1"/>
</dbReference>
<reference evidence="1 2" key="1">
    <citation type="submission" date="2019-10" db="EMBL/GenBank/DDBJ databases">
        <title>Lysobacter alkalisoli sp. nov., isolated from saline-alkaline soil.</title>
        <authorList>
            <person name="Sun J.-Q."/>
        </authorList>
    </citation>
    <scope>NUCLEOTIDE SEQUENCE [LARGE SCALE GENOMIC DNA]</scope>
    <source>
        <strain evidence="1 2">KCTC 42381</strain>
    </source>
</reference>
<protein>
    <submittedName>
        <fullName evidence="1">Uncharacterized protein</fullName>
    </submittedName>
</protein>